<dbReference type="InterPro" id="IPR009908">
    <property type="entry name" value="Methylamine_util_MauE"/>
</dbReference>
<feature type="transmembrane region" description="Helical" evidence="5">
    <location>
        <begin position="48"/>
        <end position="71"/>
    </location>
</feature>
<dbReference type="Pfam" id="PF07291">
    <property type="entry name" value="MauE"/>
    <property type="match status" value="1"/>
</dbReference>
<reference evidence="8" key="1">
    <citation type="journal article" date="2019" name="Int. J. Syst. Evol. Microbiol.">
        <title>The Global Catalogue of Microorganisms (GCM) 10K type strain sequencing project: providing services to taxonomists for standard genome sequencing and annotation.</title>
        <authorList>
            <consortium name="The Broad Institute Genomics Platform"/>
            <consortium name="The Broad Institute Genome Sequencing Center for Infectious Disease"/>
            <person name="Wu L."/>
            <person name="Ma J."/>
        </authorList>
    </citation>
    <scope>NUCLEOTIDE SEQUENCE [LARGE SCALE GENOMIC DNA]</scope>
    <source>
        <strain evidence="8">KACC 12602</strain>
    </source>
</reference>
<evidence type="ECO:0000256" key="3">
    <source>
        <dbReference type="ARBA" id="ARBA00022989"/>
    </source>
</evidence>
<evidence type="ECO:0000256" key="4">
    <source>
        <dbReference type="ARBA" id="ARBA00023136"/>
    </source>
</evidence>
<keyword evidence="8" id="KW-1185">Reference proteome</keyword>
<evidence type="ECO:0000256" key="5">
    <source>
        <dbReference type="SAM" id="Phobius"/>
    </source>
</evidence>
<gene>
    <name evidence="7" type="ORF">ACFPIB_09505</name>
</gene>
<name>A0ABW0EE23_9BACT</name>
<dbReference type="EMBL" id="JBHSKT010000005">
    <property type="protein sequence ID" value="MFC5270845.1"/>
    <property type="molecule type" value="Genomic_DNA"/>
</dbReference>
<evidence type="ECO:0000256" key="2">
    <source>
        <dbReference type="ARBA" id="ARBA00022692"/>
    </source>
</evidence>
<evidence type="ECO:0000313" key="7">
    <source>
        <dbReference type="EMBL" id="MFC5270845.1"/>
    </source>
</evidence>
<feature type="domain" description="Methylamine utilisation protein MauE" evidence="6">
    <location>
        <begin position="10"/>
        <end position="135"/>
    </location>
</feature>
<dbReference type="InterPro" id="IPR036249">
    <property type="entry name" value="Thioredoxin-like_sf"/>
</dbReference>
<feature type="transmembrane region" description="Helical" evidence="5">
    <location>
        <begin position="147"/>
        <end position="165"/>
    </location>
</feature>
<keyword evidence="4 5" id="KW-0472">Membrane</keyword>
<keyword evidence="2 5" id="KW-0812">Transmembrane</keyword>
<dbReference type="SUPFAM" id="SSF52833">
    <property type="entry name" value="Thioredoxin-like"/>
    <property type="match status" value="1"/>
</dbReference>
<comment type="caution">
    <text evidence="7">The sequence shown here is derived from an EMBL/GenBank/DDBJ whole genome shotgun (WGS) entry which is preliminary data.</text>
</comment>
<accession>A0ABW0EE23</accession>
<sequence>MISEQKTAIPAIILSAILGLIFLLSAYTKLYPIEPFEYTFVEFGITNWQFSGFVARLFIGFEFACGVLLLFNLWLKRFTIPLVALVLVLFNIYLLIQIFKFGNQGNCGCFGEFFKFTPLEGILKNVAMLVAAAFIYRYHRGFVFRKIKLVTGALVIVSLALPFILNPVDLQVSENNYSGKLHYKLPLELLYEDATNEPPKVALREGKWIIAYFSLTCPHCKIAAKKLHVMKQQNPGLPVHMILNGDDENLQPFFDNTRASDISWSMFTGADKFMKMAGASLPQIFWVNNSVVENKSSYFTLNQTKIEAWLKKP</sequence>
<feature type="transmembrane region" description="Helical" evidence="5">
    <location>
        <begin position="7"/>
        <end position="28"/>
    </location>
</feature>
<feature type="transmembrane region" description="Helical" evidence="5">
    <location>
        <begin position="116"/>
        <end position="135"/>
    </location>
</feature>
<protein>
    <submittedName>
        <fullName evidence="7">MauE/DoxX family redox-associated membrane protein</fullName>
    </submittedName>
</protein>
<dbReference type="RefSeq" id="WP_378017216.1">
    <property type="nucleotide sequence ID" value="NZ_JBHSKT010000005.1"/>
</dbReference>
<dbReference type="Proteomes" id="UP001596161">
    <property type="component" value="Unassembled WGS sequence"/>
</dbReference>
<comment type="subcellular location">
    <subcellularLocation>
        <location evidence="1">Membrane</location>
        <topology evidence="1">Multi-pass membrane protein</topology>
    </subcellularLocation>
</comment>
<keyword evidence="3 5" id="KW-1133">Transmembrane helix</keyword>
<evidence type="ECO:0000313" key="8">
    <source>
        <dbReference type="Proteomes" id="UP001596161"/>
    </source>
</evidence>
<proteinExistence type="predicted"/>
<evidence type="ECO:0000256" key="1">
    <source>
        <dbReference type="ARBA" id="ARBA00004141"/>
    </source>
</evidence>
<feature type="transmembrane region" description="Helical" evidence="5">
    <location>
        <begin position="78"/>
        <end position="96"/>
    </location>
</feature>
<evidence type="ECO:0000259" key="6">
    <source>
        <dbReference type="Pfam" id="PF07291"/>
    </source>
</evidence>
<organism evidence="7 8">
    <name type="scientific">Adhaeribacter terreus</name>
    <dbReference type="NCBI Taxonomy" id="529703"/>
    <lineage>
        <taxon>Bacteria</taxon>
        <taxon>Pseudomonadati</taxon>
        <taxon>Bacteroidota</taxon>
        <taxon>Cytophagia</taxon>
        <taxon>Cytophagales</taxon>
        <taxon>Hymenobacteraceae</taxon>
        <taxon>Adhaeribacter</taxon>
    </lineage>
</organism>